<evidence type="ECO:0000313" key="1">
    <source>
        <dbReference type="EMBL" id="SDL86856.1"/>
    </source>
</evidence>
<name>A0A1G9NJV2_9GAMM</name>
<evidence type="ECO:0000313" key="2">
    <source>
        <dbReference type="Proteomes" id="UP000198654"/>
    </source>
</evidence>
<accession>A0A1G9NJV2</accession>
<proteinExistence type="predicted"/>
<organism evidence="1 2">
    <name type="scientific">Modicisalibacter muralis</name>
    <dbReference type="NCBI Taxonomy" id="119000"/>
    <lineage>
        <taxon>Bacteria</taxon>
        <taxon>Pseudomonadati</taxon>
        <taxon>Pseudomonadota</taxon>
        <taxon>Gammaproteobacteria</taxon>
        <taxon>Oceanospirillales</taxon>
        <taxon>Halomonadaceae</taxon>
        <taxon>Modicisalibacter</taxon>
    </lineage>
</organism>
<dbReference type="EMBL" id="FNGI01000008">
    <property type="protein sequence ID" value="SDL86856.1"/>
    <property type="molecule type" value="Genomic_DNA"/>
</dbReference>
<protein>
    <recommendedName>
        <fullName evidence="3">Zinc-ribbon containing domain-containing protein</fullName>
    </recommendedName>
</protein>
<evidence type="ECO:0008006" key="3">
    <source>
        <dbReference type="Google" id="ProtNLM"/>
    </source>
</evidence>
<dbReference type="AlphaFoldDB" id="A0A1G9NJV2"/>
<gene>
    <name evidence="1" type="ORF">SAMN05661010_02747</name>
</gene>
<reference evidence="1 2" key="1">
    <citation type="submission" date="2016-10" db="EMBL/GenBank/DDBJ databases">
        <authorList>
            <person name="de Groot N.N."/>
        </authorList>
    </citation>
    <scope>NUCLEOTIDE SEQUENCE [LARGE SCALE GENOMIC DNA]</scope>
    <source>
        <strain evidence="1 2">DSM 14789</strain>
    </source>
</reference>
<sequence length="62" mass="6962">MSEKNRALYVCRHCQTMVYVEIASATKPPCPRCLHKEYESVSVPVYAQAAQVVRYMLGARAG</sequence>
<dbReference type="Proteomes" id="UP000198654">
    <property type="component" value="Unassembled WGS sequence"/>
</dbReference>
<keyword evidence="2" id="KW-1185">Reference proteome</keyword>